<dbReference type="GO" id="GO:0006508">
    <property type="term" value="P:proteolysis"/>
    <property type="evidence" value="ECO:0007669"/>
    <property type="project" value="UniProtKB-KW"/>
</dbReference>
<keyword evidence="13" id="KW-1185">Reference proteome</keyword>
<evidence type="ECO:0000259" key="9">
    <source>
        <dbReference type="Pfam" id="PF00675"/>
    </source>
</evidence>
<evidence type="ECO:0000256" key="7">
    <source>
        <dbReference type="ARBA" id="ARBA00023049"/>
    </source>
</evidence>
<dbReference type="InterPro" id="IPR001431">
    <property type="entry name" value="Pept_M16_Zn_BS"/>
</dbReference>
<sequence>MRDQLWKDSGNARFQRLHKMQDTKGASQDAVEGTDCRFRRSTTLQRQTCAWRITFWQRILIMGCTPKTIRTVSTFALALGLASAALTPAWAQAAGQAEAASTSRPAQSPVWGIVSQEIEADADIRFGVLANGMRYALKRNTNPSGEAAIRFTVKVGNREETDAESGAAHFIEHMAFNGTTNIPEGQLLPMLERLGLAFGADTNAETSLDYTTYKLSLPNTDEATVDTGLMVIREMAGEMTIAPEAVERERGILLSEAQVRNDPQRRRAASYFGAALPGSRIGQRINANVERIREISANELREFYEGYYRPERSTLAIVGDFDVDAMEKKIRAQFGDWNGKGEARDIYIGPVPDGAQPLIATFVDPAIPEFIELQRLSEWTPSQNTVAESREQFLRLIASIALSNRINALSRSADAPTLGGQASEQPLFRTAQSFGLMAIAKDGQWRDTLALAEQELRRADQYGFTASEIAEAKANIETALANAAAQAAGRTSVAIAESLVQDSLNNGIPTSPETNLALYRMIAPTVTPQAVSAAFSEAWDGGPSVVHISTKSPIEGGQATIAAALSESAKVAVSAPVEAAAVEFAYSDWGVPGKVVADDRIADLGIRTVRFENGLQLNLKRTEFEPGKVGFSMRVGSGLSTFPANKPGLKEMLPIAMQVDGLEAHDPDELRRVLAGRAVSQSLSPTNGALVASGGTTPDDLKLQLDLLAARLTATAWRAETQAQWAGVAPVLVKNITSSPVPVFINAMNAVLGGGDTRLGLPDASRLEDITLSDLQAAVASQLGEGPISLGLVGDFDEDAAIEAVASTLGTLPSRGERREQGAEIRPLSFVADTSPKILTHSGAADQGALAVSWQTDDAGDLRDNIVRDLLAAAIGLRLTETLREEQGATYSPEAFSYAQRTFDGFGHITAFATVPMQSMDDVANVIRSIASEFSNTAISEDLLERARNPIRERYERATTQNSAWLGLVAMAQSDSEVLDRRRNRMAVLESVTPADIRSAARKYLADTPGVEIRVIPETGAN</sequence>
<dbReference type="EMBL" id="WTYE01000001">
    <property type="protein sequence ID" value="MXP34150.1"/>
    <property type="molecule type" value="Genomic_DNA"/>
</dbReference>
<feature type="domain" description="Peptidase M16 N-terminal" evidence="9">
    <location>
        <begin position="139"/>
        <end position="264"/>
    </location>
</feature>
<keyword evidence="5" id="KW-0378">Hydrolase</keyword>
<dbReference type="EMBL" id="WTYE01000001">
    <property type="protein sequence ID" value="MXP31390.1"/>
    <property type="molecule type" value="Genomic_DNA"/>
</dbReference>
<dbReference type="PROSITE" id="PS00143">
    <property type="entry name" value="INSULINASE"/>
    <property type="match status" value="1"/>
</dbReference>
<dbReference type="SUPFAM" id="SSF63411">
    <property type="entry name" value="LuxS/MPP-like metallohydrolase"/>
    <property type="match status" value="3"/>
</dbReference>
<evidence type="ECO:0000313" key="12">
    <source>
        <dbReference type="EMBL" id="MXP34150.1"/>
    </source>
</evidence>
<evidence type="ECO:0000256" key="5">
    <source>
        <dbReference type="ARBA" id="ARBA00022801"/>
    </source>
</evidence>
<reference evidence="12 13" key="1">
    <citation type="submission" date="2019-12" db="EMBL/GenBank/DDBJ databases">
        <title>Genomic-based taxomic classification of the family Erythrobacteraceae.</title>
        <authorList>
            <person name="Xu L."/>
        </authorList>
    </citation>
    <scope>NUCLEOTIDE SEQUENCE [LARGE SCALE GENOMIC DNA]</scope>
    <source>
        <strain evidence="12 13">JCM 16677</strain>
    </source>
</reference>
<dbReference type="InterPro" id="IPR011249">
    <property type="entry name" value="Metalloenz_LuxS/M16"/>
</dbReference>
<dbReference type="InterPro" id="IPR007863">
    <property type="entry name" value="Peptidase_M16_C"/>
</dbReference>
<comment type="similarity">
    <text evidence="2 8">Belongs to the peptidase M16 family.</text>
</comment>
<evidence type="ECO:0000259" key="10">
    <source>
        <dbReference type="Pfam" id="PF05193"/>
    </source>
</evidence>
<keyword evidence="3" id="KW-0645">Protease</keyword>
<keyword evidence="7" id="KW-0482">Metalloprotease</keyword>
<gene>
    <name evidence="11" type="ORF">GRI94_06105</name>
    <name evidence="12" type="ORF">GRI94_20195</name>
</gene>
<dbReference type="GO" id="GO:0004222">
    <property type="term" value="F:metalloendopeptidase activity"/>
    <property type="evidence" value="ECO:0007669"/>
    <property type="project" value="InterPro"/>
</dbReference>
<feature type="domain" description="Peptidase M16 C-terminal" evidence="10">
    <location>
        <begin position="769"/>
        <end position="949"/>
    </location>
</feature>
<evidence type="ECO:0000313" key="13">
    <source>
        <dbReference type="Proteomes" id="UP000446786"/>
    </source>
</evidence>
<dbReference type="InterPro" id="IPR050626">
    <property type="entry name" value="Peptidase_M16"/>
</dbReference>
<name>A0A845AUW8_9SPHN</name>
<organism evidence="12 13">
    <name type="scientific">Parerythrobacter jejuensis</name>
    <dbReference type="NCBI Taxonomy" id="795812"/>
    <lineage>
        <taxon>Bacteria</taxon>
        <taxon>Pseudomonadati</taxon>
        <taxon>Pseudomonadota</taxon>
        <taxon>Alphaproteobacteria</taxon>
        <taxon>Sphingomonadales</taxon>
        <taxon>Erythrobacteraceae</taxon>
        <taxon>Parerythrobacter</taxon>
    </lineage>
</organism>
<dbReference type="PANTHER" id="PTHR43690">
    <property type="entry name" value="NARDILYSIN"/>
    <property type="match status" value="1"/>
</dbReference>
<dbReference type="Proteomes" id="UP000446786">
    <property type="component" value="Unassembled WGS sequence"/>
</dbReference>
<dbReference type="GO" id="GO:0046872">
    <property type="term" value="F:metal ion binding"/>
    <property type="evidence" value="ECO:0007669"/>
    <property type="project" value="UniProtKB-KW"/>
</dbReference>
<accession>A0A845AUW8</accession>
<evidence type="ECO:0000256" key="3">
    <source>
        <dbReference type="ARBA" id="ARBA00022670"/>
    </source>
</evidence>
<evidence type="ECO:0008006" key="14">
    <source>
        <dbReference type="Google" id="ProtNLM"/>
    </source>
</evidence>
<feature type="domain" description="Peptidase M16 C-terminal" evidence="10">
    <location>
        <begin position="295"/>
        <end position="356"/>
    </location>
</feature>
<dbReference type="Gene3D" id="3.30.830.10">
    <property type="entry name" value="Metalloenzyme, LuxS/M16 peptidase-like"/>
    <property type="match status" value="4"/>
</dbReference>
<keyword evidence="4" id="KW-0479">Metal-binding</keyword>
<dbReference type="InterPro" id="IPR011765">
    <property type="entry name" value="Pept_M16_N"/>
</dbReference>
<comment type="caution">
    <text evidence="12">The sequence shown here is derived from an EMBL/GenBank/DDBJ whole genome shotgun (WGS) entry which is preliminary data.</text>
</comment>
<dbReference type="Pfam" id="PF05193">
    <property type="entry name" value="Peptidase_M16_C"/>
    <property type="match status" value="2"/>
</dbReference>
<comment type="cofactor">
    <cofactor evidence="1">
        <name>Zn(2+)</name>
        <dbReference type="ChEBI" id="CHEBI:29105"/>
    </cofactor>
</comment>
<dbReference type="AlphaFoldDB" id="A0A845AUW8"/>
<evidence type="ECO:0000256" key="6">
    <source>
        <dbReference type="ARBA" id="ARBA00022833"/>
    </source>
</evidence>
<evidence type="ECO:0000256" key="8">
    <source>
        <dbReference type="RuleBase" id="RU004447"/>
    </source>
</evidence>
<evidence type="ECO:0000256" key="4">
    <source>
        <dbReference type="ARBA" id="ARBA00022723"/>
    </source>
</evidence>
<proteinExistence type="inferred from homology"/>
<evidence type="ECO:0000313" key="11">
    <source>
        <dbReference type="EMBL" id="MXP31390.1"/>
    </source>
</evidence>
<keyword evidence="6" id="KW-0862">Zinc</keyword>
<dbReference type="Pfam" id="PF00675">
    <property type="entry name" value="Peptidase_M16"/>
    <property type="match status" value="1"/>
</dbReference>
<protein>
    <recommendedName>
        <fullName evidence="14">Insulinase family protein</fullName>
    </recommendedName>
</protein>
<evidence type="ECO:0000256" key="2">
    <source>
        <dbReference type="ARBA" id="ARBA00007261"/>
    </source>
</evidence>
<evidence type="ECO:0000256" key="1">
    <source>
        <dbReference type="ARBA" id="ARBA00001947"/>
    </source>
</evidence>
<dbReference type="PANTHER" id="PTHR43690:SF17">
    <property type="entry name" value="PROTEIN YHJJ"/>
    <property type="match status" value="1"/>
</dbReference>